<keyword evidence="2" id="KW-0547">Nucleotide-binding</keyword>
<dbReference type="NCBIfam" id="TIGR00231">
    <property type="entry name" value="small_GTP"/>
    <property type="match status" value="1"/>
</dbReference>
<dbReference type="SMART" id="SM00175">
    <property type="entry name" value="RAB"/>
    <property type="match status" value="1"/>
</dbReference>
<evidence type="ECO:0000256" key="4">
    <source>
        <dbReference type="SAM" id="MobiDB-lite"/>
    </source>
</evidence>
<feature type="compositionally biased region" description="Low complexity" evidence="4">
    <location>
        <begin position="150"/>
        <end position="162"/>
    </location>
</feature>
<dbReference type="PRINTS" id="PR00449">
    <property type="entry name" value="RASTRNSFRMNG"/>
</dbReference>
<gene>
    <name evidence="5" type="ORF">FOZ63_017592</name>
</gene>
<dbReference type="EMBL" id="JABANO010026299">
    <property type="protein sequence ID" value="KAF4718774.1"/>
    <property type="molecule type" value="Genomic_DNA"/>
</dbReference>
<dbReference type="PANTHER" id="PTHR47981:SF20">
    <property type="entry name" value="RAS-RELATED PROTEIN RAB-7A"/>
    <property type="match status" value="1"/>
</dbReference>
<dbReference type="PROSITE" id="PS51419">
    <property type="entry name" value="RAB"/>
    <property type="match status" value="1"/>
</dbReference>
<feature type="compositionally biased region" description="Basic and acidic residues" evidence="4">
    <location>
        <begin position="73"/>
        <end position="92"/>
    </location>
</feature>
<evidence type="ECO:0000313" key="6">
    <source>
        <dbReference type="Proteomes" id="UP000553632"/>
    </source>
</evidence>
<dbReference type="GO" id="GO:0045335">
    <property type="term" value="C:phagocytic vesicle"/>
    <property type="evidence" value="ECO:0007669"/>
    <property type="project" value="TreeGrafter"/>
</dbReference>
<keyword evidence="3" id="KW-0342">GTP-binding</keyword>
<name>A0A7J6RDK7_PEROL</name>
<accession>A0A7J6RDK7</accession>
<dbReference type="Proteomes" id="UP000553632">
    <property type="component" value="Unassembled WGS sequence"/>
</dbReference>
<evidence type="ECO:0000256" key="2">
    <source>
        <dbReference type="ARBA" id="ARBA00022741"/>
    </source>
</evidence>
<evidence type="ECO:0000256" key="3">
    <source>
        <dbReference type="ARBA" id="ARBA00023134"/>
    </source>
</evidence>
<organism evidence="5 6">
    <name type="scientific">Perkinsus olseni</name>
    <name type="common">Perkinsus atlanticus</name>
    <dbReference type="NCBI Taxonomy" id="32597"/>
    <lineage>
        <taxon>Eukaryota</taxon>
        <taxon>Sar</taxon>
        <taxon>Alveolata</taxon>
        <taxon>Perkinsozoa</taxon>
        <taxon>Perkinsea</taxon>
        <taxon>Perkinsida</taxon>
        <taxon>Perkinsidae</taxon>
        <taxon>Perkinsus</taxon>
    </lineage>
</organism>
<dbReference type="GO" id="GO:0005525">
    <property type="term" value="F:GTP binding"/>
    <property type="evidence" value="ECO:0007669"/>
    <property type="project" value="UniProtKB-KW"/>
</dbReference>
<proteinExistence type="inferred from homology"/>
<dbReference type="Pfam" id="PF00071">
    <property type="entry name" value="Ras"/>
    <property type="match status" value="1"/>
</dbReference>
<dbReference type="SUPFAM" id="SSF52540">
    <property type="entry name" value="P-loop containing nucleoside triphosphate hydrolases"/>
    <property type="match status" value="1"/>
</dbReference>
<evidence type="ECO:0000313" key="5">
    <source>
        <dbReference type="EMBL" id="KAF4718774.1"/>
    </source>
</evidence>
<dbReference type="GO" id="GO:0005770">
    <property type="term" value="C:late endosome"/>
    <property type="evidence" value="ECO:0007669"/>
    <property type="project" value="TreeGrafter"/>
</dbReference>
<dbReference type="Pfam" id="PF08477">
    <property type="entry name" value="Roc"/>
    <property type="match status" value="1"/>
</dbReference>
<feature type="compositionally biased region" description="Basic and acidic residues" evidence="4">
    <location>
        <begin position="115"/>
        <end position="127"/>
    </location>
</feature>
<keyword evidence="6" id="KW-1185">Reference proteome</keyword>
<dbReference type="SMART" id="SM00173">
    <property type="entry name" value="RAS"/>
    <property type="match status" value="1"/>
</dbReference>
<feature type="compositionally biased region" description="Polar residues" evidence="4">
    <location>
        <begin position="98"/>
        <end position="111"/>
    </location>
</feature>
<comment type="similarity">
    <text evidence="1">Belongs to the small GTPase superfamily. Rab family.</text>
</comment>
<dbReference type="SMART" id="SM00174">
    <property type="entry name" value="RHO"/>
    <property type="match status" value="1"/>
</dbReference>
<dbReference type="PROSITE" id="PS51420">
    <property type="entry name" value="RHO"/>
    <property type="match status" value="1"/>
</dbReference>
<reference evidence="5 6" key="1">
    <citation type="submission" date="2020-04" db="EMBL/GenBank/DDBJ databases">
        <title>Perkinsus olseni comparative genomics.</title>
        <authorList>
            <person name="Bogema D.R."/>
        </authorList>
    </citation>
    <scope>NUCLEOTIDE SEQUENCE [LARGE SCALE GENOMIC DNA]</scope>
    <source>
        <strain evidence="5 6">ATCC PRA-207</strain>
    </source>
</reference>
<dbReference type="PANTHER" id="PTHR47981">
    <property type="entry name" value="RAB FAMILY"/>
    <property type="match status" value="1"/>
</dbReference>
<dbReference type="Gene3D" id="3.40.50.300">
    <property type="entry name" value="P-loop containing nucleotide triphosphate hydrolases"/>
    <property type="match status" value="1"/>
</dbReference>
<dbReference type="GO" id="GO:0032889">
    <property type="term" value="P:regulation of vacuole fusion, non-autophagic"/>
    <property type="evidence" value="ECO:0007669"/>
    <property type="project" value="TreeGrafter"/>
</dbReference>
<dbReference type="InterPro" id="IPR027417">
    <property type="entry name" value="P-loop_NTPase"/>
</dbReference>
<dbReference type="GO" id="GO:0003924">
    <property type="term" value="F:GTPase activity"/>
    <property type="evidence" value="ECO:0007669"/>
    <property type="project" value="InterPro"/>
</dbReference>
<feature type="region of interest" description="Disordered" evidence="4">
    <location>
        <begin position="73"/>
        <end position="194"/>
    </location>
</feature>
<evidence type="ECO:0000256" key="1">
    <source>
        <dbReference type="ARBA" id="ARBA00006270"/>
    </source>
</evidence>
<comment type="caution">
    <text evidence="5">The sequence shown here is derived from an EMBL/GenBank/DDBJ whole genome shotgun (WGS) entry which is preliminary data.</text>
</comment>
<sequence>MRRLSLYSCLVASMGDMLVEGGWWTWMPPYDSAADSAIPSVMAWAWPPLVVYLPCAMAVPDDVIAGSISEESTKVHVEASDVSESKDAKSAPEEGDTSQRQPAQEGTSAPPQSEAEAREQHGSRGNDDGSSSECGGLGLTASESPEESRSSSLLSSPITSESNSHEEADVVEQNPTVANVTVSSSPRDYAQRGGRGMGLLSATGIMRNYPTTAPPIVKIIKVVILGDAAVGKTSLIQRYMHGSFSHHSYKPTVGADFYSKKLDIIPDQVAGCRCTVNMQIWDTAGQARRTPAVPIGALLQERFRSLGASFYRGADACILVCDVSRQNGLRNVLDWRRDFLKHADPDEPEKFPFVFVANKTDLPEHAFTESDMIELIAGMKEEHLSCPDYPVVMASAENGTGVSQVFELAGAAAVQRANENDRRFSPQGLPGSS</sequence>
<dbReference type="GO" id="GO:0005773">
    <property type="term" value="C:vacuole"/>
    <property type="evidence" value="ECO:0007669"/>
    <property type="project" value="TreeGrafter"/>
</dbReference>
<protein>
    <submittedName>
        <fullName evidence="5">Uncharacterized protein</fullName>
    </submittedName>
</protein>
<dbReference type="InterPro" id="IPR005225">
    <property type="entry name" value="Small_GTP-bd"/>
</dbReference>
<dbReference type="AlphaFoldDB" id="A0A7J6RDK7"/>
<dbReference type="PROSITE" id="PS51421">
    <property type="entry name" value="RAS"/>
    <property type="match status" value="1"/>
</dbReference>
<dbReference type="InterPro" id="IPR001806">
    <property type="entry name" value="Small_GTPase"/>
</dbReference>
<feature type="compositionally biased region" description="Polar residues" evidence="4">
    <location>
        <begin position="173"/>
        <end position="186"/>
    </location>
</feature>